<feature type="region of interest" description="Disordered" evidence="1">
    <location>
        <begin position="1"/>
        <end position="27"/>
    </location>
</feature>
<dbReference type="Proteomes" id="UP001629113">
    <property type="component" value="Unassembled WGS sequence"/>
</dbReference>
<sequence>MATSDISNEKAQPKTADDHPESLSNSESNDLALLALEKRVLRKTDMVVLPMMCFVFFFQCEHNNYLSGSALLIRP</sequence>
<proteinExistence type="predicted"/>
<gene>
    <name evidence="2" type="ORF">PVAG01_09590</name>
</gene>
<comment type="caution">
    <text evidence="2">The sequence shown here is derived from an EMBL/GenBank/DDBJ whole genome shotgun (WGS) entry which is preliminary data.</text>
</comment>
<evidence type="ECO:0000313" key="3">
    <source>
        <dbReference type="Proteomes" id="UP001629113"/>
    </source>
</evidence>
<evidence type="ECO:0000313" key="2">
    <source>
        <dbReference type="EMBL" id="KAL3419368.1"/>
    </source>
</evidence>
<organism evidence="2 3">
    <name type="scientific">Phlyctema vagabunda</name>
    <dbReference type="NCBI Taxonomy" id="108571"/>
    <lineage>
        <taxon>Eukaryota</taxon>
        <taxon>Fungi</taxon>
        <taxon>Dikarya</taxon>
        <taxon>Ascomycota</taxon>
        <taxon>Pezizomycotina</taxon>
        <taxon>Leotiomycetes</taxon>
        <taxon>Helotiales</taxon>
        <taxon>Dermateaceae</taxon>
        <taxon>Phlyctema</taxon>
    </lineage>
</organism>
<evidence type="ECO:0000256" key="1">
    <source>
        <dbReference type="SAM" id="MobiDB-lite"/>
    </source>
</evidence>
<accession>A0ABR4P7T0</accession>
<reference evidence="2 3" key="1">
    <citation type="submission" date="2024-06" db="EMBL/GenBank/DDBJ databases">
        <title>Complete genome of Phlyctema vagabunda strain 19-DSS-EL-015.</title>
        <authorList>
            <person name="Fiorenzani C."/>
        </authorList>
    </citation>
    <scope>NUCLEOTIDE SEQUENCE [LARGE SCALE GENOMIC DNA]</scope>
    <source>
        <strain evidence="2 3">19-DSS-EL-015</strain>
    </source>
</reference>
<name>A0ABR4P7T0_9HELO</name>
<dbReference type="EMBL" id="JBFCZG010000008">
    <property type="protein sequence ID" value="KAL3419368.1"/>
    <property type="molecule type" value="Genomic_DNA"/>
</dbReference>
<keyword evidence="3" id="KW-1185">Reference proteome</keyword>
<protein>
    <submittedName>
        <fullName evidence="2">Major facilitator superfamily transporter</fullName>
    </submittedName>
</protein>
<feature type="compositionally biased region" description="Basic and acidic residues" evidence="1">
    <location>
        <begin position="7"/>
        <end position="21"/>
    </location>
</feature>